<evidence type="ECO:0000313" key="4">
    <source>
        <dbReference type="EMBL" id="AQS85020.1"/>
    </source>
</evidence>
<dbReference type="AlphaFoldDB" id="A0A1U9KGV4"/>
<keyword evidence="2" id="KW-1005">Bacterial flagellum biogenesis</keyword>
<evidence type="ECO:0000256" key="2">
    <source>
        <dbReference type="ARBA" id="ARBA00022795"/>
    </source>
</evidence>
<keyword evidence="5" id="KW-1185">Reference proteome</keyword>
<dbReference type="eggNOG" id="COG5443">
    <property type="taxonomic scope" value="Bacteria"/>
</dbReference>
<dbReference type="GO" id="GO:0044781">
    <property type="term" value="P:bacterial-type flagellum organization"/>
    <property type="evidence" value="ECO:0007669"/>
    <property type="project" value="UniProtKB-KW"/>
</dbReference>
<keyword evidence="1" id="KW-0678">Repressor</keyword>
<dbReference type="RefSeq" id="WP_077813064.1">
    <property type="nucleotide sequence ID" value="NZ_CP014692.1"/>
</dbReference>
<protein>
    <submittedName>
        <fullName evidence="4">Flagellar biosynthesis repressor FlbT</fullName>
    </submittedName>
</protein>
<dbReference type="GO" id="GO:1902209">
    <property type="term" value="P:negative regulation of bacterial-type flagellum assembly"/>
    <property type="evidence" value="ECO:0007669"/>
    <property type="project" value="InterPro"/>
</dbReference>
<dbReference type="KEGG" id="aace:A0U92_09800"/>
<keyword evidence="4" id="KW-0282">Flagellum</keyword>
<evidence type="ECO:0000256" key="1">
    <source>
        <dbReference type="ARBA" id="ARBA00022491"/>
    </source>
</evidence>
<dbReference type="STRING" id="435.A0U92_09800"/>
<gene>
    <name evidence="4" type="ORF">A0U92_09800</name>
</gene>
<dbReference type="Pfam" id="PF07378">
    <property type="entry name" value="FlbT"/>
    <property type="match status" value="1"/>
</dbReference>
<dbReference type="GO" id="GO:0048027">
    <property type="term" value="F:mRNA 5'-UTR binding"/>
    <property type="evidence" value="ECO:0007669"/>
    <property type="project" value="InterPro"/>
</dbReference>
<accession>A0A1U9KGV4</accession>
<dbReference type="Proteomes" id="UP000188937">
    <property type="component" value="Chromosome"/>
</dbReference>
<proteinExistence type="predicted"/>
<keyword evidence="4" id="KW-0966">Cell projection</keyword>
<keyword evidence="3" id="KW-0694">RNA-binding</keyword>
<name>A0A1U9KGV4_ACEAC</name>
<reference evidence="4 5" key="1">
    <citation type="submission" date="2016-03" db="EMBL/GenBank/DDBJ databases">
        <title>Acetic acid bacteria sequencing.</title>
        <authorList>
            <person name="Brandt J."/>
            <person name="Jakob F."/>
            <person name="Vogel R.F."/>
        </authorList>
    </citation>
    <scope>NUCLEOTIDE SEQUENCE [LARGE SCALE GENOMIC DNA]</scope>
    <source>
        <strain evidence="4 5">TMW2.1153</strain>
    </source>
</reference>
<sequence length="144" mass="15635">MAGLGIRLEAGDRMILNGAGIHFLTAAQIRLTNRANFLFGRQIMPPEEATSPARLIYYALQTAYVGTPEEKMAALAEATYHITTFMQETTSVSARLILSDAMKSASEGNFYQALKIARRIIRHEDAVLGQVNASPASSNESEGS</sequence>
<dbReference type="InterPro" id="IPR009967">
    <property type="entry name" value="Flagellum_FlbT"/>
</dbReference>
<evidence type="ECO:0000256" key="3">
    <source>
        <dbReference type="ARBA" id="ARBA00022884"/>
    </source>
</evidence>
<dbReference type="GO" id="GO:0006402">
    <property type="term" value="P:mRNA catabolic process"/>
    <property type="evidence" value="ECO:0007669"/>
    <property type="project" value="InterPro"/>
</dbReference>
<evidence type="ECO:0000313" key="5">
    <source>
        <dbReference type="Proteomes" id="UP000188937"/>
    </source>
</evidence>
<dbReference type="EMBL" id="CP014692">
    <property type="protein sequence ID" value="AQS85020.1"/>
    <property type="molecule type" value="Genomic_DNA"/>
</dbReference>
<keyword evidence="4" id="KW-0969">Cilium</keyword>
<dbReference type="OrthoDB" id="8561314at2"/>
<organism evidence="4 5">
    <name type="scientific">Acetobacter aceti</name>
    <dbReference type="NCBI Taxonomy" id="435"/>
    <lineage>
        <taxon>Bacteria</taxon>
        <taxon>Pseudomonadati</taxon>
        <taxon>Pseudomonadota</taxon>
        <taxon>Alphaproteobacteria</taxon>
        <taxon>Acetobacterales</taxon>
        <taxon>Acetobacteraceae</taxon>
        <taxon>Acetobacter</taxon>
        <taxon>Acetobacter subgen. Acetobacter</taxon>
    </lineage>
</organism>